<comment type="caution">
    <text evidence="4">The sequence shown here is derived from an EMBL/GenBank/DDBJ whole genome shotgun (WGS) entry which is preliminary data.</text>
</comment>
<protein>
    <recommendedName>
        <fullName evidence="3">N-acetyltransferase domain-containing protein</fullName>
    </recommendedName>
</protein>
<dbReference type="InterPro" id="IPR051016">
    <property type="entry name" value="Diverse_Substrate_AcTransf"/>
</dbReference>
<accession>A0ABR0ELD0</accession>
<dbReference type="PANTHER" id="PTHR10545:SF29">
    <property type="entry name" value="GH14572P-RELATED"/>
    <property type="match status" value="1"/>
</dbReference>
<evidence type="ECO:0000313" key="5">
    <source>
        <dbReference type="Proteomes" id="UP001305779"/>
    </source>
</evidence>
<keyword evidence="2" id="KW-0012">Acyltransferase</keyword>
<name>A0ABR0ELD0_ZASCE</name>
<dbReference type="PANTHER" id="PTHR10545">
    <property type="entry name" value="DIAMINE N-ACETYLTRANSFERASE"/>
    <property type="match status" value="1"/>
</dbReference>
<dbReference type="Gene3D" id="3.40.630.30">
    <property type="match status" value="1"/>
</dbReference>
<dbReference type="Proteomes" id="UP001305779">
    <property type="component" value="Unassembled WGS sequence"/>
</dbReference>
<gene>
    <name evidence="4" type="ORF">PRZ48_007753</name>
</gene>
<dbReference type="PROSITE" id="PS51186">
    <property type="entry name" value="GNAT"/>
    <property type="match status" value="1"/>
</dbReference>
<feature type="domain" description="N-acetyltransferase" evidence="3">
    <location>
        <begin position="8"/>
        <end position="150"/>
    </location>
</feature>
<organism evidence="4 5">
    <name type="scientific">Zasmidium cellare</name>
    <name type="common">Wine cellar mold</name>
    <name type="synonym">Racodium cellare</name>
    <dbReference type="NCBI Taxonomy" id="395010"/>
    <lineage>
        <taxon>Eukaryota</taxon>
        <taxon>Fungi</taxon>
        <taxon>Dikarya</taxon>
        <taxon>Ascomycota</taxon>
        <taxon>Pezizomycotina</taxon>
        <taxon>Dothideomycetes</taxon>
        <taxon>Dothideomycetidae</taxon>
        <taxon>Mycosphaerellales</taxon>
        <taxon>Mycosphaerellaceae</taxon>
        <taxon>Zasmidium</taxon>
    </lineage>
</organism>
<dbReference type="Pfam" id="PF00583">
    <property type="entry name" value="Acetyltransf_1"/>
    <property type="match status" value="1"/>
</dbReference>
<evidence type="ECO:0000256" key="2">
    <source>
        <dbReference type="ARBA" id="ARBA00023315"/>
    </source>
</evidence>
<dbReference type="InterPro" id="IPR016181">
    <property type="entry name" value="Acyl_CoA_acyltransferase"/>
</dbReference>
<keyword evidence="1" id="KW-0808">Transferase</keyword>
<keyword evidence="5" id="KW-1185">Reference proteome</keyword>
<dbReference type="InterPro" id="IPR000182">
    <property type="entry name" value="GNAT_dom"/>
</dbReference>
<proteinExistence type="predicted"/>
<sequence>MSTTTPEPTITPLKPSDFPEWSRLFTGYLDFYKTSIPQDQYPRTFARLLDPENELHGLVLRSEDKLLGIAHYFPHMTPWGEGRIMLFNDFFVDPDVRGGGYGRRLIHAVAADSKARGCFRMQWTTQNGNPARKLYDEVATQEFVQYRMPL</sequence>
<dbReference type="EMBL" id="JAXOVC010000005">
    <property type="protein sequence ID" value="KAK4501943.1"/>
    <property type="molecule type" value="Genomic_DNA"/>
</dbReference>
<reference evidence="4 5" key="1">
    <citation type="journal article" date="2023" name="G3 (Bethesda)">
        <title>A chromosome-level genome assembly of Zasmidium syzygii isolated from banana leaves.</title>
        <authorList>
            <person name="van Westerhoven A.C."/>
            <person name="Mehrabi R."/>
            <person name="Talebi R."/>
            <person name="Steentjes M.B.F."/>
            <person name="Corcolon B."/>
            <person name="Chong P.A."/>
            <person name="Kema G.H.J."/>
            <person name="Seidl M.F."/>
        </authorList>
    </citation>
    <scope>NUCLEOTIDE SEQUENCE [LARGE SCALE GENOMIC DNA]</scope>
    <source>
        <strain evidence="4 5">P124</strain>
    </source>
</reference>
<evidence type="ECO:0000259" key="3">
    <source>
        <dbReference type="PROSITE" id="PS51186"/>
    </source>
</evidence>
<evidence type="ECO:0000256" key="1">
    <source>
        <dbReference type="ARBA" id="ARBA00022679"/>
    </source>
</evidence>
<dbReference type="CDD" id="cd04301">
    <property type="entry name" value="NAT_SF"/>
    <property type="match status" value="1"/>
</dbReference>
<evidence type="ECO:0000313" key="4">
    <source>
        <dbReference type="EMBL" id="KAK4501943.1"/>
    </source>
</evidence>
<dbReference type="SUPFAM" id="SSF55729">
    <property type="entry name" value="Acyl-CoA N-acyltransferases (Nat)"/>
    <property type="match status" value="1"/>
</dbReference>